<dbReference type="PRINTS" id="PR00035">
    <property type="entry name" value="HTHGNTR"/>
</dbReference>
<dbReference type="AlphaFoldDB" id="A0A1H8KRR0"/>
<dbReference type="PANTHER" id="PTHR43537">
    <property type="entry name" value="TRANSCRIPTIONAL REGULATOR, GNTR FAMILY"/>
    <property type="match status" value="1"/>
</dbReference>
<dbReference type="InterPro" id="IPR036390">
    <property type="entry name" value="WH_DNA-bd_sf"/>
</dbReference>
<dbReference type="InterPro" id="IPR036388">
    <property type="entry name" value="WH-like_DNA-bd_sf"/>
</dbReference>
<accession>A0A1H8KRR0</accession>
<keyword evidence="1" id="KW-0805">Transcription regulation</keyword>
<dbReference type="Gene3D" id="1.10.10.10">
    <property type="entry name" value="Winged helix-like DNA-binding domain superfamily/Winged helix DNA-binding domain"/>
    <property type="match status" value="1"/>
</dbReference>
<keyword evidence="2" id="KW-0238">DNA-binding</keyword>
<dbReference type="EMBL" id="FOCM01000008">
    <property type="protein sequence ID" value="SEN95592.1"/>
    <property type="molecule type" value="Genomic_DNA"/>
</dbReference>
<dbReference type="Pfam" id="PF00392">
    <property type="entry name" value="GntR"/>
    <property type="match status" value="1"/>
</dbReference>
<dbReference type="Gene3D" id="1.20.120.530">
    <property type="entry name" value="GntR ligand-binding domain-like"/>
    <property type="match status" value="1"/>
</dbReference>
<sequence length="221" mass="24721">MKDMKLKDMKLSQRDAYGMILEAIDTGQYKPGDRLVENELAERFGVSRTPIREALQRLETQSLLTRDGRSLIVASLDHNQLAELYIVRAELEGLAARLAAKHATDEEVRVLRQMVEEDRALIGDPDALARANRRFHKQIHLASHNRYLVQQLDLVHRSMALLATTSLAVDGRGQDALAEHARIVEAIAAGDGGAAYEALRAHISKAFETRLKHDSGREARQ</sequence>
<dbReference type="GO" id="GO:0003677">
    <property type="term" value="F:DNA binding"/>
    <property type="evidence" value="ECO:0007669"/>
    <property type="project" value="UniProtKB-KW"/>
</dbReference>
<dbReference type="Pfam" id="PF07729">
    <property type="entry name" value="FCD"/>
    <property type="match status" value="1"/>
</dbReference>
<proteinExistence type="predicted"/>
<evidence type="ECO:0000256" key="2">
    <source>
        <dbReference type="ARBA" id="ARBA00023125"/>
    </source>
</evidence>
<dbReference type="RefSeq" id="WP_236737099.1">
    <property type="nucleotide sequence ID" value="NZ_FOCM01000008.1"/>
</dbReference>
<protein>
    <submittedName>
        <fullName evidence="5">Transcriptional regulator, GntR family</fullName>
    </submittedName>
</protein>
<dbReference type="InterPro" id="IPR008920">
    <property type="entry name" value="TF_FadR/GntR_C"/>
</dbReference>
<dbReference type="SUPFAM" id="SSF48008">
    <property type="entry name" value="GntR ligand-binding domain-like"/>
    <property type="match status" value="1"/>
</dbReference>
<dbReference type="InterPro" id="IPR011711">
    <property type="entry name" value="GntR_C"/>
</dbReference>
<dbReference type="SMART" id="SM00895">
    <property type="entry name" value="FCD"/>
    <property type="match status" value="1"/>
</dbReference>
<evidence type="ECO:0000259" key="4">
    <source>
        <dbReference type="PROSITE" id="PS50949"/>
    </source>
</evidence>
<organism evidence="5 6">
    <name type="scientific">Palleronia pelagia</name>
    <dbReference type="NCBI Taxonomy" id="387096"/>
    <lineage>
        <taxon>Bacteria</taxon>
        <taxon>Pseudomonadati</taxon>
        <taxon>Pseudomonadota</taxon>
        <taxon>Alphaproteobacteria</taxon>
        <taxon>Rhodobacterales</taxon>
        <taxon>Roseobacteraceae</taxon>
        <taxon>Palleronia</taxon>
    </lineage>
</organism>
<dbReference type="SUPFAM" id="SSF46785">
    <property type="entry name" value="Winged helix' DNA-binding domain"/>
    <property type="match status" value="1"/>
</dbReference>
<evidence type="ECO:0000256" key="3">
    <source>
        <dbReference type="ARBA" id="ARBA00023163"/>
    </source>
</evidence>
<feature type="domain" description="HTH gntR-type" evidence="4">
    <location>
        <begin position="10"/>
        <end position="76"/>
    </location>
</feature>
<reference evidence="6" key="1">
    <citation type="submission" date="2016-10" db="EMBL/GenBank/DDBJ databases">
        <authorList>
            <person name="Varghese N."/>
            <person name="Submissions S."/>
        </authorList>
    </citation>
    <scope>NUCLEOTIDE SEQUENCE [LARGE SCALE GENOMIC DNA]</scope>
    <source>
        <strain evidence="6">DSM 26893</strain>
    </source>
</reference>
<dbReference type="PROSITE" id="PS50949">
    <property type="entry name" value="HTH_GNTR"/>
    <property type="match status" value="1"/>
</dbReference>
<dbReference type="InterPro" id="IPR000524">
    <property type="entry name" value="Tscrpt_reg_HTH_GntR"/>
</dbReference>
<dbReference type="Proteomes" id="UP000199372">
    <property type="component" value="Unassembled WGS sequence"/>
</dbReference>
<keyword evidence="3" id="KW-0804">Transcription</keyword>
<dbReference type="PANTHER" id="PTHR43537:SF5">
    <property type="entry name" value="UXU OPERON TRANSCRIPTIONAL REGULATOR"/>
    <property type="match status" value="1"/>
</dbReference>
<gene>
    <name evidence="5" type="ORF">SAMN04488011_108108</name>
</gene>
<evidence type="ECO:0000256" key="1">
    <source>
        <dbReference type="ARBA" id="ARBA00023015"/>
    </source>
</evidence>
<dbReference type="CDD" id="cd07377">
    <property type="entry name" value="WHTH_GntR"/>
    <property type="match status" value="1"/>
</dbReference>
<evidence type="ECO:0000313" key="5">
    <source>
        <dbReference type="EMBL" id="SEN95592.1"/>
    </source>
</evidence>
<name>A0A1H8KRR0_9RHOB</name>
<dbReference type="GO" id="GO:0003700">
    <property type="term" value="F:DNA-binding transcription factor activity"/>
    <property type="evidence" value="ECO:0007669"/>
    <property type="project" value="InterPro"/>
</dbReference>
<dbReference type="SMART" id="SM00345">
    <property type="entry name" value="HTH_GNTR"/>
    <property type="match status" value="1"/>
</dbReference>
<keyword evidence="6" id="KW-1185">Reference proteome</keyword>
<evidence type="ECO:0000313" key="6">
    <source>
        <dbReference type="Proteomes" id="UP000199372"/>
    </source>
</evidence>